<evidence type="ECO:0000313" key="3">
    <source>
        <dbReference type="Proteomes" id="UP001465717"/>
    </source>
</evidence>
<dbReference type="Proteomes" id="UP001465717">
    <property type="component" value="Unassembled WGS sequence"/>
</dbReference>
<keyword evidence="1" id="KW-0472">Membrane</keyword>
<accession>A0ABV1FZI0</accession>
<feature type="transmembrane region" description="Helical" evidence="1">
    <location>
        <begin position="43"/>
        <end position="64"/>
    </location>
</feature>
<name>A0ABV1FZI0_9BACT</name>
<protein>
    <submittedName>
        <fullName evidence="2">WG repeat-containing protein</fullName>
    </submittedName>
</protein>
<evidence type="ECO:0000256" key="1">
    <source>
        <dbReference type="SAM" id="Phobius"/>
    </source>
</evidence>
<organism evidence="2 3">
    <name type="scientific">Segatella sinensis</name>
    <dbReference type="NCBI Taxonomy" id="3085167"/>
    <lineage>
        <taxon>Bacteria</taxon>
        <taxon>Pseudomonadati</taxon>
        <taxon>Bacteroidota</taxon>
        <taxon>Bacteroidia</taxon>
        <taxon>Bacteroidales</taxon>
        <taxon>Prevotellaceae</taxon>
        <taxon>Segatella</taxon>
    </lineage>
</organism>
<sequence length="373" mass="43179">MEKVTFKQFFTTLGAGIWQSICWFCNLCGYKDQSLYGLFVKRVFTGCVTILMMIMTGALLWALYSEHVMKPKYDYYDWQYVSRNVSYSQSAGKVENFKTGETIRNVDWIYKSVDGDSMVCFASKGKRGYFNKFTGKVVIKPQYKRAWIFSEGLACVEENDTLFFINHKNQKVIKANFVFDENADGYVFHDGFCIVTVDNYKYGIINKQGKWLLKPEYEDVRNYKGKLWIVKKNKRLGVYDAYTQKMILPIRYRHVNIDSQGFVVEYEDYTMKRLNFDLTVGNNFVCSEINTVSYPSGKIDKNGEEILEPCRCLYYKTGSWMDKDSEKVGLMSPEGKPLTKPLYDNITGIGFDLYKAENAGNYIVINGKGQTVN</sequence>
<proteinExistence type="predicted"/>
<dbReference type="InterPro" id="IPR032774">
    <property type="entry name" value="WG_beta_rep"/>
</dbReference>
<keyword evidence="1" id="KW-1133">Transmembrane helix</keyword>
<comment type="caution">
    <text evidence="2">The sequence shown here is derived from an EMBL/GenBank/DDBJ whole genome shotgun (WGS) entry which is preliminary data.</text>
</comment>
<dbReference type="PANTHER" id="PTHR37841:SF1">
    <property type="entry name" value="DUF3298 DOMAIN-CONTAINING PROTEIN"/>
    <property type="match status" value="1"/>
</dbReference>
<gene>
    <name evidence="2" type="ORF">AAAT87_09820</name>
</gene>
<reference evidence="2 3" key="1">
    <citation type="submission" date="2024-04" db="EMBL/GenBank/DDBJ databases">
        <title>Human intestinal bacterial collection.</title>
        <authorList>
            <person name="Pauvert C."/>
            <person name="Hitch T.C.A."/>
            <person name="Clavel T."/>
        </authorList>
    </citation>
    <scope>NUCLEOTIDE SEQUENCE [LARGE SCALE GENOMIC DNA]</scope>
    <source>
        <strain evidence="2 3">CLA-AA-H174</strain>
    </source>
</reference>
<dbReference type="EMBL" id="JBBNGE010000032">
    <property type="protein sequence ID" value="MEQ2508571.1"/>
    <property type="molecule type" value="Genomic_DNA"/>
</dbReference>
<evidence type="ECO:0000313" key="2">
    <source>
        <dbReference type="EMBL" id="MEQ2508571.1"/>
    </source>
</evidence>
<dbReference type="RefSeq" id="WP_349226300.1">
    <property type="nucleotide sequence ID" value="NZ_JBBNFG020000004.1"/>
</dbReference>
<dbReference type="PANTHER" id="PTHR37841">
    <property type="entry name" value="GLR2918 PROTEIN"/>
    <property type="match status" value="1"/>
</dbReference>
<dbReference type="Pfam" id="PF14903">
    <property type="entry name" value="WG_beta_rep"/>
    <property type="match status" value="2"/>
</dbReference>
<keyword evidence="3" id="KW-1185">Reference proteome</keyword>
<keyword evidence="1" id="KW-0812">Transmembrane</keyword>